<dbReference type="Proteomes" id="UP000608754">
    <property type="component" value="Unassembled WGS sequence"/>
</dbReference>
<dbReference type="RefSeq" id="WP_194181801.1">
    <property type="nucleotide sequence ID" value="NZ_JADGIK010000001.1"/>
</dbReference>
<dbReference type="EMBL" id="JADGIK010000001">
    <property type="protein sequence ID" value="MBF0596276.1"/>
    <property type="molecule type" value="Genomic_DNA"/>
</dbReference>
<keyword evidence="2" id="KW-1185">Reference proteome</keyword>
<name>A0A8J7FTS9_9FLAO</name>
<organism evidence="1 2">
    <name type="scientific">Faecalibacter rhinopitheci</name>
    <dbReference type="NCBI Taxonomy" id="2779678"/>
    <lineage>
        <taxon>Bacteria</taxon>
        <taxon>Pseudomonadati</taxon>
        <taxon>Bacteroidota</taxon>
        <taxon>Flavobacteriia</taxon>
        <taxon>Flavobacteriales</taxon>
        <taxon>Weeksellaceae</taxon>
        <taxon>Faecalibacter</taxon>
    </lineage>
</organism>
<evidence type="ECO:0000313" key="1">
    <source>
        <dbReference type="EMBL" id="MBF0596276.1"/>
    </source>
</evidence>
<gene>
    <name evidence="1" type="ORF">IM532_02155</name>
</gene>
<evidence type="ECO:0000313" key="2">
    <source>
        <dbReference type="Proteomes" id="UP000608754"/>
    </source>
</evidence>
<accession>A0A8J7FTS9</accession>
<protein>
    <submittedName>
        <fullName evidence="1">Uncharacterized protein</fullName>
    </submittedName>
</protein>
<proteinExistence type="predicted"/>
<dbReference type="AlphaFoldDB" id="A0A8J7FTS9"/>
<sequence length="95" mass="10982">MNFRGYAGYVDYLTKIETKQNTIDEETNNYFSSSSSEEENPTSNSFEVIEKIDFQKVFDFSLLSSSSSTQQEEYYHLDLFSLLKISIKTPPPELV</sequence>
<comment type="caution">
    <text evidence="1">The sequence shown here is derived from an EMBL/GenBank/DDBJ whole genome shotgun (WGS) entry which is preliminary data.</text>
</comment>
<reference evidence="1" key="1">
    <citation type="submission" date="2020-10" db="EMBL/GenBank/DDBJ databases">
        <authorList>
            <person name="Lu T."/>
            <person name="Wang Q."/>
            <person name="Han X."/>
        </authorList>
    </citation>
    <scope>NUCLEOTIDE SEQUENCE</scope>
    <source>
        <strain evidence="1">WQ 117</strain>
    </source>
</reference>